<comment type="subcellular location">
    <subcellularLocation>
        <location evidence="1">Cell outer membrane</location>
    </subcellularLocation>
</comment>
<feature type="region of interest" description="Disordered" evidence="4">
    <location>
        <begin position="774"/>
        <end position="794"/>
    </location>
</feature>
<feature type="domain" description="Outer membrane protein beta-barrel" evidence="6">
    <location>
        <begin position="365"/>
        <end position="769"/>
    </location>
</feature>
<dbReference type="Proteomes" id="UP000194221">
    <property type="component" value="Unassembled WGS sequence"/>
</dbReference>
<accession>A0A1Y2PCL0</accession>
<protein>
    <recommendedName>
        <fullName evidence="9">TonB-dependent receptor</fullName>
    </recommendedName>
</protein>
<gene>
    <name evidence="7" type="ORF">WH52_05370</name>
</gene>
<dbReference type="InterPro" id="IPR041700">
    <property type="entry name" value="OMP_b-brl_3"/>
</dbReference>
<evidence type="ECO:0000259" key="6">
    <source>
        <dbReference type="Pfam" id="PF14905"/>
    </source>
</evidence>
<proteinExistence type="predicted"/>
<evidence type="ECO:0000256" key="3">
    <source>
        <dbReference type="ARBA" id="ARBA00023237"/>
    </source>
</evidence>
<dbReference type="STRING" id="1635173.WH52_05370"/>
<evidence type="ECO:0000313" key="7">
    <source>
        <dbReference type="EMBL" id="OSY88214.1"/>
    </source>
</evidence>
<evidence type="ECO:0000256" key="2">
    <source>
        <dbReference type="ARBA" id="ARBA00023136"/>
    </source>
</evidence>
<keyword evidence="8" id="KW-1185">Reference proteome</keyword>
<dbReference type="AlphaFoldDB" id="A0A1Y2PCL0"/>
<sequence>MKKLLLFTLLLLVTVYSYSQNRKISGKVIDAKSNSPLSYVTISCKKLNGKIITGAITNDKGEFAVTKLPKEKITIQFQFIGYKSIEKNIDLTTTKSNYNIGIVSLQQDNTQLNEVEIQGETSTIIQKIDRKVINVGNDLTSAGSNSFDMLQNIPSIDVDQLSGNISLRGNDNVRVLVNGKPSSLNTQQLLKQIPSNSVKSIEIITSPSAKYTPEGMSGIINIILKKNTKIGFNGTISAGIVHSKNTRPEASLNLNYKTGNINFYGSYNTSWGDYATTNILSRTDKNLIQNLDFLNNSNSHSFKIGADIELNKKSTLSLYTNQSFDKNSLLTNTNVSENNASSFNQRSLSKYNEHNQDYNIDYVYKIDDKGQNIEIELNHSTNKNPEETINNETINPTSKLYNYNNDITDTRKLWLVNVDYTKPIKDGKLEFGLEFRLQDFKNNIITDQEALIGGTPAIQPVGNTNLNYDRSIYSGYVNFNKKFNKISIQTGIRLEQFKLDALFSNTQQGNTPVKDDIFSIYPSAYITYHITDKDDLQLGYSRRVDRPSAYQITPIQEWFSPLSISRGNINIRPQFTNSVELNYTKTIKKGYISLGTFYRRTHDKIGRLLQQDNLSTDRQIISFTNYDFADSYGFESSASFKPYSWWTLRPSFEIYVQDSEGILNGRRETIKNTRIKSSLSNSFKATKKLSFQLSAIHRGKSESIQYIVDPYTMINLAARLSVLDNKGRITLRANDIFNNVNFDYSSNNPFSQTGKYVLEYDSVYLGFSYNFGSGKNKAKRRKHRDDNESQGGLF</sequence>
<evidence type="ECO:0008006" key="9">
    <source>
        <dbReference type="Google" id="ProtNLM"/>
    </source>
</evidence>
<dbReference type="RefSeq" id="WP_086029927.1">
    <property type="nucleotide sequence ID" value="NZ_LAPZ01000003.1"/>
</dbReference>
<dbReference type="SUPFAM" id="SSF56935">
    <property type="entry name" value="Porins"/>
    <property type="match status" value="1"/>
</dbReference>
<dbReference type="PANTHER" id="PTHR40980">
    <property type="entry name" value="PLUG DOMAIN-CONTAINING PROTEIN"/>
    <property type="match status" value="1"/>
</dbReference>
<dbReference type="Pfam" id="PF13715">
    <property type="entry name" value="CarbopepD_reg_2"/>
    <property type="match status" value="1"/>
</dbReference>
<dbReference type="Pfam" id="PF07715">
    <property type="entry name" value="Plug"/>
    <property type="match status" value="1"/>
</dbReference>
<dbReference type="Pfam" id="PF14905">
    <property type="entry name" value="OMP_b-brl_3"/>
    <property type="match status" value="1"/>
</dbReference>
<dbReference type="OrthoDB" id="8764943at2"/>
<dbReference type="Gene3D" id="2.40.170.20">
    <property type="entry name" value="TonB-dependent receptor, beta-barrel domain"/>
    <property type="match status" value="1"/>
</dbReference>
<name>A0A1Y2PCL0_9FLAO</name>
<dbReference type="InParanoid" id="A0A1Y2PCL0"/>
<dbReference type="EMBL" id="LAPZ01000003">
    <property type="protein sequence ID" value="OSY88214.1"/>
    <property type="molecule type" value="Genomic_DNA"/>
</dbReference>
<dbReference type="Gene3D" id="2.60.40.1120">
    <property type="entry name" value="Carboxypeptidase-like, regulatory domain"/>
    <property type="match status" value="1"/>
</dbReference>
<evidence type="ECO:0000256" key="4">
    <source>
        <dbReference type="SAM" id="MobiDB-lite"/>
    </source>
</evidence>
<reference evidence="7 8" key="1">
    <citation type="submission" date="2015-03" db="EMBL/GenBank/DDBJ databases">
        <title>Genome sequence of Tenacibaculum sp. S2-2, isolated from intestinal microbiota of sea cucumber, Apostichopus japonicas.</title>
        <authorList>
            <person name="Shao Z."/>
            <person name="Wang L."/>
            <person name="Li X."/>
        </authorList>
    </citation>
    <scope>NUCLEOTIDE SEQUENCE [LARGE SCALE GENOMIC DNA]</scope>
    <source>
        <strain evidence="7 8">S2-2</strain>
    </source>
</reference>
<dbReference type="InterPro" id="IPR037066">
    <property type="entry name" value="Plug_dom_sf"/>
</dbReference>
<feature type="domain" description="TonB-dependent receptor plug" evidence="5">
    <location>
        <begin position="142"/>
        <end position="218"/>
    </location>
</feature>
<comment type="caution">
    <text evidence="7">The sequence shown here is derived from an EMBL/GenBank/DDBJ whole genome shotgun (WGS) entry which is preliminary data.</text>
</comment>
<dbReference type="InterPro" id="IPR012910">
    <property type="entry name" value="Plug_dom"/>
</dbReference>
<dbReference type="PANTHER" id="PTHR40980:SF4">
    <property type="entry name" value="TONB-DEPENDENT RECEPTOR-LIKE BETA-BARREL DOMAIN-CONTAINING PROTEIN"/>
    <property type="match status" value="1"/>
</dbReference>
<evidence type="ECO:0000259" key="5">
    <source>
        <dbReference type="Pfam" id="PF07715"/>
    </source>
</evidence>
<dbReference type="SUPFAM" id="SSF49464">
    <property type="entry name" value="Carboxypeptidase regulatory domain-like"/>
    <property type="match status" value="1"/>
</dbReference>
<keyword evidence="3" id="KW-0998">Cell outer membrane</keyword>
<keyword evidence="2" id="KW-0472">Membrane</keyword>
<dbReference type="GO" id="GO:0009279">
    <property type="term" value="C:cell outer membrane"/>
    <property type="evidence" value="ECO:0007669"/>
    <property type="project" value="UniProtKB-SubCell"/>
</dbReference>
<evidence type="ECO:0000313" key="8">
    <source>
        <dbReference type="Proteomes" id="UP000194221"/>
    </source>
</evidence>
<dbReference type="Gene3D" id="2.170.130.10">
    <property type="entry name" value="TonB-dependent receptor, plug domain"/>
    <property type="match status" value="1"/>
</dbReference>
<dbReference type="InterPro" id="IPR008969">
    <property type="entry name" value="CarboxyPept-like_regulatory"/>
</dbReference>
<organism evidence="7 8">
    <name type="scientific">Tenacibaculum holothuriorum</name>
    <dbReference type="NCBI Taxonomy" id="1635173"/>
    <lineage>
        <taxon>Bacteria</taxon>
        <taxon>Pseudomonadati</taxon>
        <taxon>Bacteroidota</taxon>
        <taxon>Flavobacteriia</taxon>
        <taxon>Flavobacteriales</taxon>
        <taxon>Flavobacteriaceae</taxon>
        <taxon>Tenacibaculum</taxon>
    </lineage>
</organism>
<dbReference type="InterPro" id="IPR036942">
    <property type="entry name" value="Beta-barrel_TonB_sf"/>
</dbReference>
<evidence type="ECO:0000256" key="1">
    <source>
        <dbReference type="ARBA" id="ARBA00004442"/>
    </source>
</evidence>